<dbReference type="SMART" id="SM00834">
    <property type="entry name" value="CxxC_CXXC_SSSS"/>
    <property type="match status" value="1"/>
</dbReference>
<reference evidence="2 3" key="1">
    <citation type="submission" date="2020-08" db="EMBL/GenBank/DDBJ databases">
        <title>Bridging the membrane lipid divide: bacteria of the FCB group superphylum have the potential to synthesize archaeal ether lipids.</title>
        <authorList>
            <person name="Villanueva L."/>
            <person name="Von Meijenfeldt F.A.B."/>
            <person name="Westbye A.B."/>
            <person name="Yadav S."/>
            <person name="Hopmans E.C."/>
            <person name="Dutilh B.E."/>
            <person name="Sinninghe Damste J.S."/>
        </authorList>
    </citation>
    <scope>NUCLEOTIDE SEQUENCE [LARGE SCALE GENOMIC DNA]</scope>
    <source>
        <strain evidence="2">NIOZ-UU27</strain>
    </source>
</reference>
<gene>
    <name evidence="2" type="ORF">H8E19_03845</name>
</gene>
<dbReference type="PANTHER" id="PTHR34404:SF3">
    <property type="entry name" value="REGULATORY PROTEIN, FMDB FAMILY"/>
    <property type="match status" value="1"/>
</dbReference>
<organism evidence="2 3">
    <name type="scientific">Candidatus Desulfacyla euxinica</name>
    <dbReference type="NCBI Taxonomy" id="2841693"/>
    <lineage>
        <taxon>Bacteria</taxon>
        <taxon>Deltaproteobacteria</taxon>
        <taxon>Candidatus Desulfacyla</taxon>
    </lineage>
</organism>
<dbReference type="EMBL" id="JACNJD010000141">
    <property type="protein sequence ID" value="MBC8176515.1"/>
    <property type="molecule type" value="Genomic_DNA"/>
</dbReference>
<protein>
    <submittedName>
        <fullName evidence="2">Zinc ribbon domain-containing protein</fullName>
    </submittedName>
</protein>
<dbReference type="AlphaFoldDB" id="A0A8J6MXP7"/>
<dbReference type="NCBIfam" id="TIGR02605">
    <property type="entry name" value="CxxC_CxxC_SSSS"/>
    <property type="match status" value="1"/>
</dbReference>
<evidence type="ECO:0000259" key="1">
    <source>
        <dbReference type="SMART" id="SM00834"/>
    </source>
</evidence>
<dbReference type="Pfam" id="PF09723">
    <property type="entry name" value="Zn_ribbon_8"/>
    <property type="match status" value="1"/>
</dbReference>
<evidence type="ECO:0000313" key="2">
    <source>
        <dbReference type="EMBL" id="MBC8176515.1"/>
    </source>
</evidence>
<proteinExistence type="predicted"/>
<comment type="caution">
    <text evidence="2">The sequence shown here is derived from an EMBL/GenBank/DDBJ whole genome shotgun (WGS) entry which is preliminary data.</text>
</comment>
<dbReference type="PANTHER" id="PTHR34404">
    <property type="entry name" value="REGULATORY PROTEIN, FMDB FAMILY"/>
    <property type="match status" value="1"/>
</dbReference>
<accession>A0A8J6MXP7</accession>
<dbReference type="InterPro" id="IPR013429">
    <property type="entry name" value="Regulatory_FmdB_Zinc_ribbon"/>
</dbReference>
<dbReference type="Proteomes" id="UP000650524">
    <property type="component" value="Unassembled WGS sequence"/>
</dbReference>
<feature type="domain" description="Putative regulatory protein FmdB zinc ribbon" evidence="1">
    <location>
        <begin position="1"/>
        <end position="43"/>
    </location>
</feature>
<sequence>MPIYEYECQSCQGQFQTLLMKAEDEKDLACPGCEGNNLKKLISRGAYHQSEKDRLANFNPTSHQNDSFYTDSRNIGLNAKKRAQEMGVDLGSGFETKLEKLRTDPGSVLRESD</sequence>
<name>A0A8J6MXP7_9DELT</name>
<evidence type="ECO:0000313" key="3">
    <source>
        <dbReference type="Proteomes" id="UP000650524"/>
    </source>
</evidence>